<accession>A0A0G1CGE1</accession>
<dbReference type="Proteomes" id="UP000034036">
    <property type="component" value="Unassembled WGS sequence"/>
</dbReference>
<dbReference type="InterPro" id="IPR002549">
    <property type="entry name" value="AI-2E-like"/>
</dbReference>
<gene>
    <name evidence="9" type="ORF">UV11_C0006G0033</name>
</gene>
<evidence type="ECO:0000256" key="2">
    <source>
        <dbReference type="ARBA" id="ARBA00009773"/>
    </source>
</evidence>
<reference evidence="9 10" key="1">
    <citation type="journal article" date="2015" name="Nature">
        <title>rRNA introns, odd ribosomes, and small enigmatic genomes across a large radiation of phyla.</title>
        <authorList>
            <person name="Brown C.T."/>
            <person name="Hug L.A."/>
            <person name="Thomas B.C."/>
            <person name="Sharon I."/>
            <person name="Castelle C.J."/>
            <person name="Singh A."/>
            <person name="Wilkins M.J."/>
            <person name="Williams K.H."/>
            <person name="Banfield J.F."/>
        </authorList>
    </citation>
    <scope>NUCLEOTIDE SEQUENCE [LARGE SCALE GENOMIC DNA]</scope>
</reference>
<evidence type="ECO:0000256" key="3">
    <source>
        <dbReference type="ARBA" id="ARBA00022448"/>
    </source>
</evidence>
<dbReference type="GO" id="GO:0005886">
    <property type="term" value="C:plasma membrane"/>
    <property type="evidence" value="ECO:0007669"/>
    <property type="project" value="UniProtKB-SubCell"/>
</dbReference>
<dbReference type="EMBL" id="LCDF01000006">
    <property type="protein sequence ID" value="KKS48628.1"/>
    <property type="molecule type" value="Genomic_DNA"/>
</dbReference>
<dbReference type="GO" id="GO:0055085">
    <property type="term" value="P:transmembrane transport"/>
    <property type="evidence" value="ECO:0007669"/>
    <property type="project" value="TreeGrafter"/>
</dbReference>
<keyword evidence="4" id="KW-1003">Cell membrane</keyword>
<feature type="transmembrane region" description="Helical" evidence="8">
    <location>
        <begin position="234"/>
        <end position="257"/>
    </location>
</feature>
<evidence type="ECO:0000256" key="1">
    <source>
        <dbReference type="ARBA" id="ARBA00004651"/>
    </source>
</evidence>
<dbReference type="PANTHER" id="PTHR21716:SF53">
    <property type="entry name" value="PERMEASE PERM-RELATED"/>
    <property type="match status" value="1"/>
</dbReference>
<evidence type="ECO:0000256" key="4">
    <source>
        <dbReference type="ARBA" id="ARBA00022475"/>
    </source>
</evidence>
<keyword evidence="6 8" id="KW-1133">Transmembrane helix</keyword>
<comment type="similarity">
    <text evidence="2">Belongs to the autoinducer-2 exporter (AI-2E) (TC 2.A.86) family.</text>
</comment>
<dbReference type="AlphaFoldDB" id="A0A0G1CGE1"/>
<dbReference type="Pfam" id="PF01594">
    <property type="entry name" value="AI-2E_transport"/>
    <property type="match status" value="1"/>
</dbReference>
<proteinExistence type="inferred from homology"/>
<feature type="transmembrane region" description="Helical" evidence="8">
    <location>
        <begin position="7"/>
        <end position="29"/>
    </location>
</feature>
<evidence type="ECO:0000313" key="9">
    <source>
        <dbReference type="EMBL" id="KKS48628.1"/>
    </source>
</evidence>
<protein>
    <recommendedName>
        <fullName evidence="11">AI-2E family transporter</fullName>
    </recommendedName>
</protein>
<evidence type="ECO:0000256" key="7">
    <source>
        <dbReference type="ARBA" id="ARBA00023136"/>
    </source>
</evidence>
<evidence type="ECO:0000256" key="5">
    <source>
        <dbReference type="ARBA" id="ARBA00022692"/>
    </source>
</evidence>
<dbReference type="STRING" id="1618659.UV11_C0006G0033"/>
<evidence type="ECO:0000313" key="10">
    <source>
        <dbReference type="Proteomes" id="UP000034036"/>
    </source>
</evidence>
<feature type="transmembrane region" description="Helical" evidence="8">
    <location>
        <begin position="264"/>
        <end position="284"/>
    </location>
</feature>
<sequence length="346" mass="38294">MNPEQKITLDISTGSIVRFLLFVILIWLVYTLRDVVAVILTSVVIASGIEPAAHWFSKYKIPRVLGVLFIFLFTFSAIGLVFFLVLPPLLSEVSSFIFDIPQYLEDNFQPNDLVSFFPQLPASFSEILRDAVMDFESSISTATTGFFKATAAVFGGALSFILIIVISFYLSVEEHGIERFLRIIAPMEYEGYILDLWSRSRKKIGLWLQGQMLLGLVVGVIVFLGLTIMGVKYALLLAILSAIFEIIPVFGPVMAAIPGVGIAFLQKPILGLAVLILYFIVQQFENHLIYPLVVRKTIGVPPLMVVLSLIIGGSLAGFYGFLLAVPVATVLVELVNDIARRKQIEL</sequence>
<comment type="subcellular location">
    <subcellularLocation>
        <location evidence="1">Cell membrane</location>
        <topology evidence="1">Multi-pass membrane protein</topology>
    </subcellularLocation>
</comment>
<feature type="transmembrane region" description="Helical" evidence="8">
    <location>
        <begin position="206"/>
        <end position="228"/>
    </location>
</feature>
<evidence type="ECO:0008006" key="11">
    <source>
        <dbReference type="Google" id="ProtNLM"/>
    </source>
</evidence>
<organism evidence="9 10">
    <name type="scientific">Candidatus Giovannonibacteria bacterium GW2011_GWF2_42_19</name>
    <dbReference type="NCBI Taxonomy" id="1618659"/>
    <lineage>
        <taxon>Bacteria</taxon>
        <taxon>Candidatus Giovannoniibacteriota</taxon>
    </lineage>
</organism>
<keyword evidence="3" id="KW-0813">Transport</keyword>
<name>A0A0G1CGE1_9BACT</name>
<feature type="transmembrane region" description="Helical" evidence="8">
    <location>
        <begin position="304"/>
        <end position="332"/>
    </location>
</feature>
<comment type="caution">
    <text evidence="9">The sequence shown here is derived from an EMBL/GenBank/DDBJ whole genome shotgun (WGS) entry which is preliminary data.</text>
</comment>
<evidence type="ECO:0000256" key="8">
    <source>
        <dbReference type="SAM" id="Phobius"/>
    </source>
</evidence>
<feature type="transmembrane region" description="Helical" evidence="8">
    <location>
        <begin position="65"/>
        <end position="86"/>
    </location>
</feature>
<keyword evidence="5 8" id="KW-0812">Transmembrane</keyword>
<evidence type="ECO:0000256" key="6">
    <source>
        <dbReference type="ARBA" id="ARBA00022989"/>
    </source>
</evidence>
<dbReference type="PANTHER" id="PTHR21716">
    <property type="entry name" value="TRANSMEMBRANE PROTEIN"/>
    <property type="match status" value="1"/>
</dbReference>
<feature type="transmembrane region" description="Helical" evidence="8">
    <location>
        <begin position="151"/>
        <end position="172"/>
    </location>
</feature>
<keyword evidence="7 8" id="KW-0472">Membrane</keyword>
<feature type="transmembrane region" description="Helical" evidence="8">
    <location>
        <begin position="35"/>
        <end position="53"/>
    </location>
</feature>